<evidence type="ECO:0000256" key="2">
    <source>
        <dbReference type="ARBA" id="ARBA00008417"/>
    </source>
</evidence>
<dbReference type="Pfam" id="PF01554">
    <property type="entry name" value="MatE"/>
    <property type="match status" value="2"/>
</dbReference>
<keyword evidence="5" id="KW-1003">Cell membrane</keyword>
<reference evidence="12" key="1">
    <citation type="journal article" date="2014" name="Int. J. Syst. Evol. Microbiol.">
        <title>Complete genome sequence of Corynebacterium casei LMG S-19264T (=DSM 44701T), isolated from a smear-ripened cheese.</title>
        <authorList>
            <consortium name="US DOE Joint Genome Institute (JGI-PGF)"/>
            <person name="Walter F."/>
            <person name="Albersmeier A."/>
            <person name="Kalinowski J."/>
            <person name="Ruckert C."/>
        </authorList>
    </citation>
    <scope>NUCLEOTIDE SEQUENCE</scope>
    <source>
        <strain evidence="12">JCM 5069</strain>
    </source>
</reference>
<dbReference type="EMBL" id="BNCD01000014">
    <property type="protein sequence ID" value="GHH83509.1"/>
    <property type="molecule type" value="Genomic_DNA"/>
</dbReference>
<organism evidence="12 13">
    <name type="scientific">Streptomyces sulfonofaciens</name>
    <dbReference type="NCBI Taxonomy" id="68272"/>
    <lineage>
        <taxon>Bacteria</taxon>
        <taxon>Bacillati</taxon>
        <taxon>Actinomycetota</taxon>
        <taxon>Actinomycetes</taxon>
        <taxon>Kitasatosporales</taxon>
        <taxon>Streptomycetaceae</taxon>
        <taxon>Streptomyces</taxon>
    </lineage>
</organism>
<feature type="transmembrane region" description="Helical" evidence="11">
    <location>
        <begin position="69"/>
        <end position="93"/>
    </location>
</feature>
<accession>A0A919GFJ5</accession>
<dbReference type="InterPro" id="IPR045070">
    <property type="entry name" value="MATE_MepA-like"/>
</dbReference>
<evidence type="ECO:0000256" key="6">
    <source>
        <dbReference type="ARBA" id="ARBA00022692"/>
    </source>
</evidence>
<feature type="transmembrane region" description="Helical" evidence="11">
    <location>
        <begin position="337"/>
        <end position="357"/>
    </location>
</feature>
<evidence type="ECO:0000256" key="9">
    <source>
        <dbReference type="ARBA" id="ARBA00023251"/>
    </source>
</evidence>
<gene>
    <name evidence="12" type="ORF">GCM10018793_45780</name>
</gene>
<feature type="transmembrane region" description="Helical" evidence="11">
    <location>
        <begin position="377"/>
        <end position="396"/>
    </location>
</feature>
<evidence type="ECO:0000256" key="11">
    <source>
        <dbReference type="SAM" id="Phobius"/>
    </source>
</evidence>
<dbReference type="AlphaFoldDB" id="A0A919GFJ5"/>
<feature type="transmembrane region" description="Helical" evidence="11">
    <location>
        <begin position="408"/>
        <end position="426"/>
    </location>
</feature>
<name>A0A919GFJ5_9ACTN</name>
<keyword evidence="4" id="KW-0813">Transport</keyword>
<evidence type="ECO:0000256" key="1">
    <source>
        <dbReference type="ARBA" id="ARBA00004651"/>
    </source>
</evidence>
<evidence type="ECO:0000313" key="13">
    <source>
        <dbReference type="Proteomes" id="UP000603708"/>
    </source>
</evidence>
<dbReference type="PANTHER" id="PTHR43823">
    <property type="entry name" value="SPORULATION PROTEIN YKVU"/>
    <property type="match status" value="1"/>
</dbReference>
<dbReference type="PIRSF" id="PIRSF006603">
    <property type="entry name" value="DinF"/>
    <property type="match status" value="1"/>
</dbReference>
<evidence type="ECO:0000256" key="10">
    <source>
        <dbReference type="SAM" id="MobiDB-lite"/>
    </source>
</evidence>
<dbReference type="GO" id="GO:0046677">
    <property type="term" value="P:response to antibiotic"/>
    <property type="evidence" value="ECO:0007669"/>
    <property type="project" value="UniProtKB-KW"/>
</dbReference>
<comment type="caution">
    <text evidence="12">The sequence shown here is derived from an EMBL/GenBank/DDBJ whole genome shotgun (WGS) entry which is preliminary data.</text>
</comment>
<feature type="transmembrane region" description="Helical" evidence="11">
    <location>
        <begin position="45"/>
        <end position="63"/>
    </location>
</feature>
<feature type="transmembrane region" description="Helical" evidence="11">
    <location>
        <begin position="114"/>
        <end position="137"/>
    </location>
</feature>
<keyword evidence="13" id="KW-1185">Reference proteome</keyword>
<feature type="compositionally biased region" description="Basic and acidic residues" evidence="10">
    <location>
        <begin position="8"/>
        <end position="22"/>
    </location>
</feature>
<dbReference type="CDD" id="cd13143">
    <property type="entry name" value="MATE_MepA_like"/>
    <property type="match status" value="1"/>
</dbReference>
<dbReference type="NCBIfam" id="TIGR00797">
    <property type="entry name" value="matE"/>
    <property type="match status" value="1"/>
</dbReference>
<comment type="similarity">
    <text evidence="2">Belongs to the multi antimicrobial extrusion (MATE) (TC 2.A.66.1) family. MepA subfamily.</text>
</comment>
<keyword evidence="6 11" id="KW-0812">Transmembrane</keyword>
<feature type="transmembrane region" description="Helical" evidence="11">
    <location>
        <begin position="187"/>
        <end position="208"/>
    </location>
</feature>
<proteinExistence type="inferred from homology"/>
<dbReference type="PANTHER" id="PTHR43823:SF3">
    <property type="entry name" value="MULTIDRUG EXPORT PROTEIN MEPA"/>
    <property type="match status" value="1"/>
</dbReference>
<keyword evidence="7 11" id="KW-1133">Transmembrane helix</keyword>
<comment type="subcellular location">
    <subcellularLocation>
        <location evidence="1">Cell membrane</location>
        <topology evidence="1">Multi-pass membrane protein</topology>
    </subcellularLocation>
</comment>
<dbReference type="GO" id="GO:0005886">
    <property type="term" value="C:plasma membrane"/>
    <property type="evidence" value="ECO:0007669"/>
    <property type="project" value="UniProtKB-SubCell"/>
</dbReference>
<dbReference type="InterPro" id="IPR051327">
    <property type="entry name" value="MATE_MepA_subfamily"/>
</dbReference>
<dbReference type="GO" id="GO:0042910">
    <property type="term" value="F:xenobiotic transmembrane transporter activity"/>
    <property type="evidence" value="ECO:0007669"/>
    <property type="project" value="InterPro"/>
</dbReference>
<sequence>MVRQFPKQPERPAVRTPRADHGSRVAALGTQPVGRLLLTSSTQTTLSVATYGIYALTNAWFVSRGVGPLALVGVNVVSPVLLVLGAVSTTVGVGGASMVSRSLGTGDLRRAARAAGNAFLAYWTVAIVFSVLGVLLLDPLLTLLGAAGRVRGYAHDYALILFAGAITATGFSSLVRAEGRLRFSTVLWMVPVVCQIVLDPLLIFGLGLGVRGAALGTVGGQAVSMGLSLWFFFVQRDRPYRITLADLRPHGPTLRELVALGSPSFLSGFGNSLVLSLVNNRLAGLGGPAAMSAYATCSRIGTFVLMPQLGISQGMQPLIGYNVGRGLTARADRIRTLALRATTVYGTAACLVLLIAAGPLAASFTDDPQVRRATVEAMRIIALSYPLTGVTSLLSAYFQATGRARPSYLISVGSIMGIRLPLLFVLSLFGTLWLWIGFPAAELVAATVALLVLRRGRPSGPHPRGAP</sequence>
<dbReference type="GO" id="GO:0015297">
    <property type="term" value="F:antiporter activity"/>
    <property type="evidence" value="ECO:0007669"/>
    <property type="project" value="InterPro"/>
</dbReference>
<evidence type="ECO:0000256" key="3">
    <source>
        <dbReference type="ARBA" id="ARBA00022106"/>
    </source>
</evidence>
<evidence type="ECO:0000256" key="8">
    <source>
        <dbReference type="ARBA" id="ARBA00023136"/>
    </source>
</evidence>
<evidence type="ECO:0000313" key="12">
    <source>
        <dbReference type="EMBL" id="GHH83509.1"/>
    </source>
</evidence>
<dbReference type="InterPro" id="IPR002528">
    <property type="entry name" value="MATE_fam"/>
</dbReference>
<protein>
    <recommendedName>
        <fullName evidence="3">Multidrug export protein MepA</fullName>
    </recommendedName>
</protein>
<feature type="transmembrane region" description="Helical" evidence="11">
    <location>
        <begin position="214"/>
        <end position="234"/>
    </location>
</feature>
<reference evidence="12" key="2">
    <citation type="submission" date="2020-09" db="EMBL/GenBank/DDBJ databases">
        <authorList>
            <person name="Sun Q."/>
            <person name="Ohkuma M."/>
        </authorList>
    </citation>
    <scope>NUCLEOTIDE SEQUENCE</scope>
    <source>
        <strain evidence="12">JCM 5069</strain>
    </source>
</reference>
<feature type="region of interest" description="Disordered" evidence="10">
    <location>
        <begin position="1"/>
        <end position="22"/>
    </location>
</feature>
<keyword evidence="8 11" id="KW-0472">Membrane</keyword>
<feature type="transmembrane region" description="Helical" evidence="11">
    <location>
        <begin position="157"/>
        <end position="175"/>
    </location>
</feature>
<feature type="transmembrane region" description="Helical" evidence="11">
    <location>
        <begin position="432"/>
        <end position="453"/>
    </location>
</feature>
<evidence type="ECO:0000256" key="4">
    <source>
        <dbReference type="ARBA" id="ARBA00022448"/>
    </source>
</evidence>
<evidence type="ECO:0000256" key="7">
    <source>
        <dbReference type="ARBA" id="ARBA00022989"/>
    </source>
</evidence>
<keyword evidence="9" id="KW-0046">Antibiotic resistance</keyword>
<evidence type="ECO:0000256" key="5">
    <source>
        <dbReference type="ARBA" id="ARBA00022475"/>
    </source>
</evidence>
<dbReference type="InterPro" id="IPR048279">
    <property type="entry name" value="MdtK-like"/>
</dbReference>
<dbReference type="Proteomes" id="UP000603708">
    <property type="component" value="Unassembled WGS sequence"/>
</dbReference>